<comment type="pathway">
    <text evidence="1">Amino-acid biosynthesis; L-methionine biosynthesis via salvage pathway; S-methyl-5-thio-alpha-D-ribose 1-phosphate from S-methyl-5'-thioadenosine (hydrolase route): step 1/2.</text>
</comment>
<evidence type="ECO:0000256" key="6">
    <source>
        <dbReference type="ARBA" id="ARBA00050313"/>
    </source>
</evidence>
<evidence type="ECO:0000256" key="1">
    <source>
        <dbReference type="ARBA" id="ARBA00004945"/>
    </source>
</evidence>
<evidence type="ECO:0000256" key="5">
    <source>
        <dbReference type="ARBA" id="ARBA00023167"/>
    </source>
</evidence>
<evidence type="ECO:0000259" key="7">
    <source>
        <dbReference type="Pfam" id="PF01048"/>
    </source>
</evidence>
<dbReference type="GO" id="GO:0008782">
    <property type="term" value="F:adenosylhomocysteine nucleosidase activity"/>
    <property type="evidence" value="ECO:0007669"/>
    <property type="project" value="UniProtKB-EC"/>
</dbReference>
<dbReference type="Pfam" id="PF01048">
    <property type="entry name" value="PNP_UDP_1"/>
    <property type="match status" value="1"/>
</dbReference>
<dbReference type="InterPro" id="IPR000845">
    <property type="entry name" value="Nucleoside_phosphorylase_d"/>
</dbReference>
<dbReference type="GO" id="GO:0019509">
    <property type="term" value="P:L-methionine salvage from methylthioadenosine"/>
    <property type="evidence" value="ECO:0007669"/>
    <property type="project" value="InterPro"/>
</dbReference>
<evidence type="ECO:0000256" key="4">
    <source>
        <dbReference type="ARBA" id="ARBA00022801"/>
    </source>
</evidence>
<dbReference type="Proteomes" id="UP000823989">
    <property type="component" value="Unassembled WGS sequence"/>
</dbReference>
<reference evidence="8" key="1">
    <citation type="journal article" date="2021" name="PeerJ">
        <title>Extensive microbial diversity within the chicken gut microbiome revealed by metagenomics and culture.</title>
        <authorList>
            <person name="Gilroy R."/>
            <person name="Ravi A."/>
            <person name="Getino M."/>
            <person name="Pursley I."/>
            <person name="Horton D.L."/>
            <person name="Alikhan N.F."/>
            <person name="Baker D."/>
            <person name="Gharbi K."/>
            <person name="Hall N."/>
            <person name="Watson M."/>
            <person name="Adriaenssens E.M."/>
            <person name="Foster-Nyarko E."/>
            <person name="Jarju S."/>
            <person name="Secka A."/>
            <person name="Antonio M."/>
            <person name="Oren A."/>
            <person name="Chaudhuri R.R."/>
            <person name="La Ragione R."/>
            <person name="Hildebrand F."/>
            <person name="Pallen M.J."/>
        </authorList>
    </citation>
    <scope>NUCLEOTIDE SEQUENCE</scope>
    <source>
        <strain evidence="8">ChiHjej13B12-752</strain>
    </source>
</reference>
<reference evidence="8" key="2">
    <citation type="submission" date="2021-04" db="EMBL/GenBank/DDBJ databases">
        <authorList>
            <person name="Gilroy R."/>
        </authorList>
    </citation>
    <scope>NUCLEOTIDE SEQUENCE</scope>
    <source>
        <strain evidence="8">ChiHjej13B12-752</strain>
    </source>
</reference>
<evidence type="ECO:0000313" key="8">
    <source>
        <dbReference type="EMBL" id="HIW12316.1"/>
    </source>
</evidence>
<organism evidence="8 9">
    <name type="scientific">Candidatus Salinicoccus stercoripullorum</name>
    <dbReference type="NCBI Taxonomy" id="2838756"/>
    <lineage>
        <taxon>Bacteria</taxon>
        <taxon>Bacillati</taxon>
        <taxon>Bacillota</taxon>
        <taxon>Bacilli</taxon>
        <taxon>Bacillales</taxon>
        <taxon>Staphylococcaceae</taxon>
        <taxon>Salinicoccus</taxon>
    </lineage>
</organism>
<dbReference type="InterPro" id="IPR035994">
    <property type="entry name" value="Nucleoside_phosphorylase_sf"/>
</dbReference>
<sequence>MTDNTVIGIIGAMKPEVDILKEWMDISTTDSIAHTKVYRGRLAGREVALVESGIGKVNASMITALLLEKYDVRIVINTGVAGAMSDKLDVTDMVVSTSVLHHDVDAVEFGYDLGQVPGMPKFYLADKGLSKLALEAISSNPDIKGHGGLVVSGDSFISSSGQKQAITNNFRQALAVDMESAAIAQTCYQYSTAFVIIRSISDKADDTADMTYDEFLAKACIHSSEVVKSLLKDL</sequence>
<dbReference type="AlphaFoldDB" id="A0A9D1TZD9"/>
<dbReference type="NCBIfam" id="NF004079">
    <property type="entry name" value="PRK05584.1"/>
    <property type="match status" value="1"/>
</dbReference>
<dbReference type="EC" id="3.2.2.9" evidence="2"/>
<dbReference type="GO" id="GO:0008930">
    <property type="term" value="F:methylthioadenosine nucleosidase activity"/>
    <property type="evidence" value="ECO:0007669"/>
    <property type="project" value="InterPro"/>
</dbReference>
<name>A0A9D1TZD9_9STAP</name>
<dbReference type="PANTHER" id="PTHR46832">
    <property type="entry name" value="5'-METHYLTHIOADENOSINE/S-ADENOSYLHOMOCYSTEINE NUCLEOSIDASE"/>
    <property type="match status" value="1"/>
</dbReference>
<protein>
    <recommendedName>
        <fullName evidence="2">adenosylhomocysteine nucleosidase</fullName>
        <ecNumber evidence="2">3.2.2.9</ecNumber>
    </recommendedName>
</protein>
<proteinExistence type="predicted"/>
<keyword evidence="5" id="KW-0486">Methionine biosynthesis</keyword>
<dbReference type="CDD" id="cd09008">
    <property type="entry name" value="MTAN"/>
    <property type="match status" value="1"/>
</dbReference>
<evidence type="ECO:0000256" key="3">
    <source>
        <dbReference type="ARBA" id="ARBA00022605"/>
    </source>
</evidence>
<gene>
    <name evidence="8" type="ORF">H9891_04055</name>
</gene>
<dbReference type="NCBIfam" id="TIGR01704">
    <property type="entry name" value="MTA_SAH-Nsdase"/>
    <property type="match status" value="1"/>
</dbReference>
<dbReference type="GO" id="GO:0009164">
    <property type="term" value="P:nucleoside catabolic process"/>
    <property type="evidence" value="ECO:0007669"/>
    <property type="project" value="InterPro"/>
</dbReference>
<comment type="catalytic activity">
    <reaction evidence="6">
        <text>5'-deoxyadenosine + H2O = 5-deoxy-D-ribose + adenine</text>
        <dbReference type="Rhea" id="RHEA:29859"/>
        <dbReference type="ChEBI" id="CHEBI:15377"/>
        <dbReference type="ChEBI" id="CHEBI:16708"/>
        <dbReference type="ChEBI" id="CHEBI:17319"/>
        <dbReference type="ChEBI" id="CHEBI:149540"/>
        <dbReference type="EC" id="3.2.2.9"/>
    </reaction>
    <physiologicalReaction direction="left-to-right" evidence="6">
        <dbReference type="Rhea" id="RHEA:29860"/>
    </physiologicalReaction>
</comment>
<dbReference type="SUPFAM" id="SSF53167">
    <property type="entry name" value="Purine and uridine phosphorylases"/>
    <property type="match status" value="1"/>
</dbReference>
<dbReference type="PANTHER" id="PTHR46832:SF1">
    <property type="entry name" value="5'-METHYLTHIOADENOSINE_S-ADENOSYLHOMOCYSTEINE NUCLEOSIDASE"/>
    <property type="match status" value="1"/>
</dbReference>
<keyword evidence="3" id="KW-0028">Amino-acid biosynthesis</keyword>
<accession>A0A9D1TZD9</accession>
<dbReference type="EMBL" id="DXHR01000011">
    <property type="protein sequence ID" value="HIW12316.1"/>
    <property type="molecule type" value="Genomic_DNA"/>
</dbReference>
<keyword evidence="8" id="KW-0326">Glycosidase</keyword>
<dbReference type="InterPro" id="IPR010049">
    <property type="entry name" value="MTA_SAH_Nsdase"/>
</dbReference>
<comment type="caution">
    <text evidence="8">The sequence shown here is derived from an EMBL/GenBank/DDBJ whole genome shotgun (WGS) entry which is preliminary data.</text>
</comment>
<keyword evidence="4 8" id="KW-0378">Hydrolase</keyword>
<dbReference type="GO" id="GO:0005829">
    <property type="term" value="C:cytosol"/>
    <property type="evidence" value="ECO:0007669"/>
    <property type="project" value="TreeGrafter"/>
</dbReference>
<dbReference type="GO" id="GO:0019284">
    <property type="term" value="P:L-methionine salvage from S-adenosylmethionine"/>
    <property type="evidence" value="ECO:0007669"/>
    <property type="project" value="TreeGrafter"/>
</dbReference>
<dbReference type="Gene3D" id="3.40.50.1580">
    <property type="entry name" value="Nucleoside phosphorylase domain"/>
    <property type="match status" value="1"/>
</dbReference>
<evidence type="ECO:0000313" key="9">
    <source>
        <dbReference type="Proteomes" id="UP000823989"/>
    </source>
</evidence>
<evidence type="ECO:0000256" key="2">
    <source>
        <dbReference type="ARBA" id="ARBA00011974"/>
    </source>
</evidence>
<feature type="domain" description="Nucleoside phosphorylase" evidence="7">
    <location>
        <begin position="7"/>
        <end position="231"/>
    </location>
</feature>
<dbReference type="FunFam" id="3.40.50.1580:FF:000001">
    <property type="entry name" value="MTA/SAH nucleosidase family protein"/>
    <property type="match status" value="1"/>
</dbReference>